<organism evidence="1 2">
    <name type="scientific">Coprinellus micaceus</name>
    <name type="common">Glistening ink-cap mushroom</name>
    <name type="synonym">Coprinus micaceus</name>
    <dbReference type="NCBI Taxonomy" id="71717"/>
    <lineage>
        <taxon>Eukaryota</taxon>
        <taxon>Fungi</taxon>
        <taxon>Dikarya</taxon>
        <taxon>Basidiomycota</taxon>
        <taxon>Agaricomycotina</taxon>
        <taxon>Agaricomycetes</taxon>
        <taxon>Agaricomycetidae</taxon>
        <taxon>Agaricales</taxon>
        <taxon>Agaricineae</taxon>
        <taxon>Psathyrellaceae</taxon>
        <taxon>Coprinellus</taxon>
    </lineage>
</organism>
<sequence>MEFSPAHMRNDLLQDYRRQEFRKSDFLPDALPPALHPSHEGMVEFECTQPPPQDAFHSARRSPQEDLAEFQRVAGILCVYLLAVRNWRKASSGPDVSAADAALERLCHAESFVYGLLDELHTLQPSSESLVIFFVEDMFHTGRFRKHGSTINMSPPIPSSSAPDTPSLTCKFDASAYVDLYRTQQ</sequence>
<keyword evidence="2" id="KW-1185">Reference proteome</keyword>
<dbReference type="AlphaFoldDB" id="A0A4Y7SCV6"/>
<protein>
    <submittedName>
        <fullName evidence="1">Uncharacterized protein</fullName>
    </submittedName>
</protein>
<name>A0A4Y7SCV6_COPMI</name>
<reference evidence="1 2" key="1">
    <citation type="journal article" date="2019" name="Nat. Ecol. Evol.">
        <title>Megaphylogeny resolves global patterns of mushroom evolution.</title>
        <authorList>
            <person name="Varga T."/>
            <person name="Krizsan K."/>
            <person name="Foldi C."/>
            <person name="Dima B."/>
            <person name="Sanchez-Garcia M."/>
            <person name="Sanchez-Ramirez S."/>
            <person name="Szollosi G.J."/>
            <person name="Szarkandi J.G."/>
            <person name="Papp V."/>
            <person name="Albert L."/>
            <person name="Andreopoulos W."/>
            <person name="Angelini C."/>
            <person name="Antonin V."/>
            <person name="Barry K.W."/>
            <person name="Bougher N.L."/>
            <person name="Buchanan P."/>
            <person name="Buyck B."/>
            <person name="Bense V."/>
            <person name="Catcheside P."/>
            <person name="Chovatia M."/>
            <person name="Cooper J."/>
            <person name="Damon W."/>
            <person name="Desjardin D."/>
            <person name="Finy P."/>
            <person name="Geml J."/>
            <person name="Haridas S."/>
            <person name="Hughes K."/>
            <person name="Justo A."/>
            <person name="Karasinski D."/>
            <person name="Kautmanova I."/>
            <person name="Kiss B."/>
            <person name="Kocsube S."/>
            <person name="Kotiranta H."/>
            <person name="LaButti K.M."/>
            <person name="Lechner B.E."/>
            <person name="Liimatainen K."/>
            <person name="Lipzen A."/>
            <person name="Lukacs Z."/>
            <person name="Mihaltcheva S."/>
            <person name="Morgado L.N."/>
            <person name="Niskanen T."/>
            <person name="Noordeloos M.E."/>
            <person name="Ohm R.A."/>
            <person name="Ortiz-Santana B."/>
            <person name="Ovrebo C."/>
            <person name="Racz N."/>
            <person name="Riley R."/>
            <person name="Savchenko A."/>
            <person name="Shiryaev A."/>
            <person name="Soop K."/>
            <person name="Spirin V."/>
            <person name="Szebenyi C."/>
            <person name="Tomsovsky M."/>
            <person name="Tulloss R.E."/>
            <person name="Uehling J."/>
            <person name="Grigoriev I.V."/>
            <person name="Vagvolgyi C."/>
            <person name="Papp T."/>
            <person name="Martin F.M."/>
            <person name="Miettinen O."/>
            <person name="Hibbett D.S."/>
            <person name="Nagy L.G."/>
        </authorList>
    </citation>
    <scope>NUCLEOTIDE SEQUENCE [LARGE SCALE GENOMIC DNA]</scope>
    <source>
        <strain evidence="1 2">FP101781</strain>
    </source>
</reference>
<evidence type="ECO:0000313" key="1">
    <source>
        <dbReference type="EMBL" id="TEB19138.1"/>
    </source>
</evidence>
<dbReference type="EMBL" id="QPFP01000206">
    <property type="protein sequence ID" value="TEB19138.1"/>
    <property type="molecule type" value="Genomic_DNA"/>
</dbReference>
<gene>
    <name evidence="1" type="ORF">FA13DRAFT_1802579</name>
</gene>
<proteinExistence type="predicted"/>
<dbReference type="Proteomes" id="UP000298030">
    <property type="component" value="Unassembled WGS sequence"/>
</dbReference>
<accession>A0A4Y7SCV6</accession>
<evidence type="ECO:0000313" key="2">
    <source>
        <dbReference type="Proteomes" id="UP000298030"/>
    </source>
</evidence>
<comment type="caution">
    <text evidence="1">The sequence shown here is derived from an EMBL/GenBank/DDBJ whole genome shotgun (WGS) entry which is preliminary data.</text>
</comment>